<gene>
    <name evidence="8" type="ORF">UY16_C0018G0024</name>
</gene>
<keyword evidence="5 6" id="KW-0472">Membrane</keyword>
<keyword evidence="2" id="KW-1003">Cell membrane</keyword>
<dbReference type="InterPro" id="IPR000620">
    <property type="entry name" value="EamA_dom"/>
</dbReference>
<dbReference type="PANTHER" id="PTHR32322">
    <property type="entry name" value="INNER MEMBRANE TRANSPORTER"/>
    <property type="match status" value="1"/>
</dbReference>
<feature type="transmembrane region" description="Helical" evidence="6">
    <location>
        <begin position="161"/>
        <end position="180"/>
    </location>
</feature>
<feature type="transmembrane region" description="Helical" evidence="6">
    <location>
        <begin position="68"/>
        <end position="90"/>
    </location>
</feature>
<comment type="caution">
    <text evidence="8">The sequence shown here is derived from an EMBL/GenBank/DDBJ whole genome shotgun (WGS) entry which is preliminary data.</text>
</comment>
<evidence type="ECO:0000313" key="9">
    <source>
        <dbReference type="Proteomes" id="UP000034739"/>
    </source>
</evidence>
<feature type="transmembrane region" description="Helical" evidence="6">
    <location>
        <begin position="7"/>
        <end position="30"/>
    </location>
</feature>
<evidence type="ECO:0000256" key="1">
    <source>
        <dbReference type="ARBA" id="ARBA00004651"/>
    </source>
</evidence>
<evidence type="ECO:0000256" key="5">
    <source>
        <dbReference type="ARBA" id="ARBA00023136"/>
    </source>
</evidence>
<keyword evidence="4 6" id="KW-1133">Transmembrane helix</keyword>
<feature type="transmembrane region" description="Helical" evidence="6">
    <location>
        <begin position="192"/>
        <end position="211"/>
    </location>
</feature>
<dbReference type="InterPro" id="IPR050638">
    <property type="entry name" value="AA-Vitamin_Transporters"/>
</dbReference>
<feature type="transmembrane region" description="Helical" evidence="6">
    <location>
        <begin position="281"/>
        <end position="299"/>
    </location>
</feature>
<dbReference type="EMBL" id="LCOY01000018">
    <property type="protein sequence ID" value="KKU87819.1"/>
    <property type="molecule type" value="Genomic_DNA"/>
</dbReference>
<reference evidence="8 9" key="1">
    <citation type="journal article" date="2015" name="Nature">
        <title>rRNA introns, odd ribosomes, and small enigmatic genomes across a large radiation of phyla.</title>
        <authorList>
            <person name="Brown C.T."/>
            <person name="Hug L.A."/>
            <person name="Thomas B.C."/>
            <person name="Sharon I."/>
            <person name="Castelle C.J."/>
            <person name="Singh A."/>
            <person name="Wilkins M.J."/>
            <person name="Williams K.H."/>
            <person name="Banfield J.F."/>
        </authorList>
    </citation>
    <scope>NUCLEOTIDE SEQUENCE [LARGE SCALE GENOMIC DNA]</scope>
</reference>
<evidence type="ECO:0000256" key="2">
    <source>
        <dbReference type="ARBA" id="ARBA00022475"/>
    </source>
</evidence>
<proteinExistence type="predicted"/>
<dbReference type="SUPFAM" id="SSF103481">
    <property type="entry name" value="Multidrug resistance efflux transporter EmrE"/>
    <property type="match status" value="2"/>
</dbReference>
<evidence type="ECO:0000256" key="6">
    <source>
        <dbReference type="SAM" id="Phobius"/>
    </source>
</evidence>
<dbReference type="GO" id="GO:0005886">
    <property type="term" value="C:plasma membrane"/>
    <property type="evidence" value="ECO:0007669"/>
    <property type="project" value="UniProtKB-SubCell"/>
</dbReference>
<sequence length="310" mass="33187">MNAHRLSAYLMLLAVSVIWGVAGPVIKFTLGEFPPLIFLSYRFAISSVIALVYFSTTNNRLPTKSKDVSLVALYSLLAVSIGLGLLFFGFDKTTSLTGSLLTAMSPIAIVAAGALFLRDHVTGREKIGITLAFVGTLITVVAPLFNGHAGDFLGSIEGNGLIVASILVDTIATLLVKVIMRSRISAETLTHVSFVVGFLTIVPLGLFFHSWKTIIATVTNASLLSHAGVWYMAIVSGTLAYTLRNKAVKTIEVSEASIFSYLYPLWAAPLAVLWLGESITLPFLIGAGVIAVGVGVAEWKKRSKRGKIRL</sequence>
<organism evidence="8 9">
    <name type="scientific">Candidatus Gottesmanbacteria bacterium GW2011_GWA2_47_9</name>
    <dbReference type="NCBI Taxonomy" id="1618445"/>
    <lineage>
        <taxon>Bacteria</taxon>
        <taxon>Candidatus Gottesmaniibacteriota</taxon>
    </lineage>
</organism>
<feature type="domain" description="EamA" evidence="7">
    <location>
        <begin position="160"/>
        <end position="295"/>
    </location>
</feature>
<feature type="transmembrane region" description="Helical" evidence="6">
    <location>
        <begin position="36"/>
        <end position="56"/>
    </location>
</feature>
<feature type="transmembrane region" description="Helical" evidence="6">
    <location>
        <begin position="129"/>
        <end position="149"/>
    </location>
</feature>
<feature type="transmembrane region" description="Helical" evidence="6">
    <location>
        <begin position="96"/>
        <end position="117"/>
    </location>
</feature>
<feature type="transmembrane region" description="Helical" evidence="6">
    <location>
        <begin position="223"/>
        <end position="244"/>
    </location>
</feature>
<dbReference type="AlphaFoldDB" id="A0A0G1U192"/>
<evidence type="ECO:0000313" key="8">
    <source>
        <dbReference type="EMBL" id="KKU87819.1"/>
    </source>
</evidence>
<dbReference type="PANTHER" id="PTHR32322:SF18">
    <property type="entry name" value="S-ADENOSYLMETHIONINE_S-ADENOSYLHOMOCYSTEINE TRANSPORTER"/>
    <property type="match status" value="1"/>
</dbReference>
<evidence type="ECO:0000259" key="7">
    <source>
        <dbReference type="Pfam" id="PF00892"/>
    </source>
</evidence>
<feature type="domain" description="EamA" evidence="7">
    <location>
        <begin position="7"/>
        <end position="140"/>
    </location>
</feature>
<protein>
    <recommendedName>
        <fullName evidence="7">EamA domain-containing protein</fullName>
    </recommendedName>
</protein>
<comment type="subcellular location">
    <subcellularLocation>
        <location evidence="1">Cell membrane</location>
        <topology evidence="1">Multi-pass membrane protein</topology>
    </subcellularLocation>
</comment>
<keyword evidence="3 6" id="KW-0812">Transmembrane</keyword>
<dbReference type="InterPro" id="IPR037185">
    <property type="entry name" value="EmrE-like"/>
</dbReference>
<name>A0A0G1U192_9BACT</name>
<accession>A0A0G1U192</accession>
<dbReference type="Proteomes" id="UP000034739">
    <property type="component" value="Unassembled WGS sequence"/>
</dbReference>
<feature type="transmembrane region" description="Helical" evidence="6">
    <location>
        <begin position="256"/>
        <end position="275"/>
    </location>
</feature>
<evidence type="ECO:0000256" key="3">
    <source>
        <dbReference type="ARBA" id="ARBA00022692"/>
    </source>
</evidence>
<evidence type="ECO:0000256" key="4">
    <source>
        <dbReference type="ARBA" id="ARBA00022989"/>
    </source>
</evidence>
<dbReference type="Pfam" id="PF00892">
    <property type="entry name" value="EamA"/>
    <property type="match status" value="2"/>
</dbReference>